<dbReference type="EMBL" id="AP014548">
    <property type="protein sequence ID" value="BAO55568.1"/>
    <property type="molecule type" value="Genomic_DNA"/>
</dbReference>
<evidence type="ECO:0000259" key="2">
    <source>
        <dbReference type="Pfam" id="PF03364"/>
    </source>
</evidence>
<dbReference type="HOGENOM" id="CLU_112936_0_0_10"/>
<evidence type="ECO:0000313" key="3">
    <source>
        <dbReference type="EMBL" id="BAO55568.1"/>
    </source>
</evidence>
<evidence type="ECO:0000256" key="1">
    <source>
        <dbReference type="ARBA" id="ARBA00008918"/>
    </source>
</evidence>
<dbReference type="AlphaFoldDB" id="W8VVL9"/>
<protein>
    <recommendedName>
        <fullName evidence="2">Coenzyme Q-binding protein COQ10 START domain-containing protein</fullName>
    </recommendedName>
</protein>
<reference evidence="3 4" key="1">
    <citation type="journal article" date="2014" name="Proc. Natl. Acad. Sci. U.S.A.">
        <title>Functional characterization of flavobacteria rhodopsins reveals a unique class of light-driven chloride pump in bacteria.</title>
        <authorList>
            <person name="Yoshizawa S."/>
            <person name="Kumagai Y."/>
            <person name="Kim H."/>
            <person name="Ogura Y."/>
            <person name="Hayashi T."/>
            <person name="Iwasaki W."/>
            <person name="DeLong E.F."/>
            <person name="Kogure K."/>
        </authorList>
    </citation>
    <scope>NUCLEOTIDE SEQUENCE [LARGE SCALE GENOMIC DNA]</scope>
    <source>
        <strain evidence="3 4">S1-08</strain>
    </source>
</reference>
<dbReference type="Pfam" id="PF03364">
    <property type="entry name" value="Polyketide_cyc"/>
    <property type="match status" value="1"/>
</dbReference>
<evidence type="ECO:0000313" key="4">
    <source>
        <dbReference type="Proteomes" id="UP000031760"/>
    </source>
</evidence>
<dbReference type="STRING" id="1454201.NMS_1559"/>
<dbReference type="Proteomes" id="UP000031760">
    <property type="component" value="Chromosome"/>
</dbReference>
<dbReference type="InterPro" id="IPR005031">
    <property type="entry name" value="COQ10_START"/>
</dbReference>
<dbReference type="InterPro" id="IPR023393">
    <property type="entry name" value="START-like_dom_sf"/>
</dbReference>
<accession>W8VVL9</accession>
<dbReference type="KEGG" id="nmf:NMS_1559"/>
<gene>
    <name evidence="3" type="ORF">NMS_1559</name>
</gene>
<sequence length="165" mass="18732">MPKIVLETHVEAPIELVFDLARSIDLHQNSLKHTYEKAIAGRITGLVEEGETVTWQATHFGIKQQLTSLITEVQPHHFFADEMVSGAFKRFRHEHHFISSSNGTMIMKDVFDYDSPLGIIGKIADSLFLKKYMSQLLEHRNAILKKTAEGEDWKSINGMCASYSN</sequence>
<comment type="similarity">
    <text evidence="1">Belongs to the ribosome association toxin RatA family.</text>
</comment>
<name>W8VVL9_9FLAO</name>
<feature type="domain" description="Coenzyme Q-binding protein COQ10 START" evidence="2">
    <location>
        <begin position="10"/>
        <end position="115"/>
    </location>
</feature>
<dbReference type="SUPFAM" id="SSF55961">
    <property type="entry name" value="Bet v1-like"/>
    <property type="match status" value="1"/>
</dbReference>
<dbReference type="RefSeq" id="WP_041496156.1">
    <property type="nucleotide sequence ID" value="NZ_AP014548.1"/>
</dbReference>
<proteinExistence type="inferred from homology"/>
<dbReference type="OrthoDB" id="9801773at2"/>
<keyword evidence="4" id="KW-1185">Reference proteome</keyword>
<organism evidence="3 4">
    <name type="scientific">Nonlabens marinus S1-08</name>
    <dbReference type="NCBI Taxonomy" id="1454201"/>
    <lineage>
        <taxon>Bacteria</taxon>
        <taxon>Pseudomonadati</taxon>
        <taxon>Bacteroidota</taxon>
        <taxon>Flavobacteriia</taxon>
        <taxon>Flavobacteriales</taxon>
        <taxon>Flavobacteriaceae</taxon>
        <taxon>Nonlabens</taxon>
    </lineage>
</organism>
<dbReference type="CDD" id="cd07820">
    <property type="entry name" value="SRPBCC_3"/>
    <property type="match status" value="1"/>
</dbReference>
<dbReference type="Gene3D" id="3.30.530.20">
    <property type="match status" value="1"/>
</dbReference>